<dbReference type="InterPro" id="IPR011761">
    <property type="entry name" value="ATP-grasp"/>
</dbReference>
<dbReference type="Pfam" id="PF08442">
    <property type="entry name" value="ATP-grasp_2"/>
    <property type="match status" value="1"/>
</dbReference>
<dbReference type="Proteomes" id="UP000885847">
    <property type="component" value="Unassembled WGS sequence"/>
</dbReference>
<keyword evidence="6 7" id="KW-0460">Magnesium</keyword>
<dbReference type="InterPro" id="IPR017866">
    <property type="entry name" value="Succ-CoA_synthase_bsu_CS"/>
</dbReference>
<dbReference type="InterPro" id="IPR005811">
    <property type="entry name" value="SUCC_ACL_C"/>
</dbReference>
<dbReference type="PROSITE" id="PS50975">
    <property type="entry name" value="ATP_GRASP"/>
    <property type="match status" value="1"/>
</dbReference>
<keyword evidence="2 7" id="KW-0816">Tricarboxylic acid cycle</keyword>
<feature type="binding site" evidence="7">
    <location>
        <position position="191"/>
    </location>
    <ligand>
        <name>Mg(2+)</name>
        <dbReference type="ChEBI" id="CHEBI:18420"/>
    </ligand>
</feature>
<feature type="binding site" evidence="7">
    <location>
        <position position="94"/>
    </location>
    <ligand>
        <name>ATP</name>
        <dbReference type="ChEBI" id="CHEBI:30616"/>
    </ligand>
</feature>
<name>A0A7C0ZDY4_UNCW3</name>
<dbReference type="GO" id="GO:0006104">
    <property type="term" value="P:succinyl-CoA metabolic process"/>
    <property type="evidence" value="ECO:0007669"/>
    <property type="project" value="TreeGrafter"/>
</dbReference>
<dbReference type="GO" id="GO:0004775">
    <property type="term" value="F:succinate-CoA ligase (ADP-forming) activity"/>
    <property type="evidence" value="ECO:0007669"/>
    <property type="project" value="UniProtKB-UniRule"/>
</dbReference>
<dbReference type="PROSITE" id="PS01217">
    <property type="entry name" value="SUCCINYL_COA_LIG_3"/>
    <property type="match status" value="1"/>
</dbReference>
<gene>
    <name evidence="7" type="primary">sucC</name>
    <name evidence="10" type="ORF">ENF18_06165</name>
</gene>
<feature type="binding site" evidence="7">
    <location>
        <position position="256"/>
    </location>
    <ligand>
        <name>substrate</name>
        <note>ligand shared with subunit alpha</note>
    </ligand>
</feature>
<feature type="binding site" evidence="7">
    <location>
        <begin position="52"/>
        <end position="54"/>
    </location>
    <ligand>
        <name>ATP</name>
        <dbReference type="ChEBI" id="CHEBI:30616"/>
    </ligand>
</feature>
<evidence type="ECO:0000256" key="7">
    <source>
        <dbReference type="HAMAP-Rule" id="MF_00558"/>
    </source>
</evidence>
<evidence type="ECO:0000256" key="8">
    <source>
        <dbReference type="PROSITE-ProRule" id="PRU00409"/>
    </source>
</evidence>
<evidence type="ECO:0000256" key="6">
    <source>
        <dbReference type="ARBA" id="ARBA00022842"/>
    </source>
</evidence>
<dbReference type="Pfam" id="PF00549">
    <property type="entry name" value="Ligase_CoA"/>
    <property type="match status" value="1"/>
</dbReference>
<organism evidence="10">
    <name type="scientific">candidate division WOR-3 bacterium</name>
    <dbReference type="NCBI Taxonomy" id="2052148"/>
    <lineage>
        <taxon>Bacteria</taxon>
        <taxon>Bacteria division WOR-3</taxon>
    </lineage>
</organism>
<keyword evidence="5 7" id="KW-0547">Nucleotide-binding</keyword>
<dbReference type="NCBIfam" id="TIGR01016">
    <property type="entry name" value="sucCoAbeta"/>
    <property type="match status" value="1"/>
</dbReference>
<dbReference type="EMBL" id="DQWE01000291">
    <property type="protein sequence ID" value="HDI83359.1"/>
    <property type="molecule type" value="Genomic_DNA"/>
</dbReference>
<dbReference type="InterPro" id="IPR016102">
    <property type="entry name" value="Succinyl-CoA_synth-like"/>
</dbReference>
<dbReference type="GO" id="GO:0042709">
    <property type="term" value="C:succinate-CoA ligase complex"/>
    <property type="evidence" value="ECO:0007669"/>
    <property type="project" value="TreeGrafter"/>
</dbReference>
<dbReference type="PIRSF" id="PIRSF001554">
    <property type="entry name" value="SucCS_beta"/>
    <property type="match status" value="1"/>
</dbReference>
<comment type="caution">
    <text evidence="10">The sequence shown here is derived from an EMBL/GenBank/DDBJ whole genome shotgun (WGS) entry which is preliminary data.</text>
</comment>
<feature type="domain" description="ATP-grasp" evidence="9">
    <location>
        <begin position="9"/>
        <end position="219"/>
    </location>
</feature>
<dbReference type="Gene3D" id="3.30.470.20">
    <property type="entry name" value="ATP-grasp fold, B domain"/>
    <property type="match status" value="1"/>
</dbReference>
<comment type="function">
    <text evidence="7">Succinyl-CoA synthetase functions in the citric acid cycle (TCA), coupling the hydrolysis of succinyl-CoA to the synthesis of either ATP or GTP and thus represents the only step of substrate-level phosphorylation in the TCA. The beta subunit provides nucleotide specificity of the enzyme and binds the substrate succinate, while the binding sites for coenzyme A and phosphate are found in the alpha subunit.</text>
</comment>
<comment type="subunit">
    <text evidence="7">Heterotetramer of two alpha and two beta subunits.</text>
</comment>
<dbReference type="FunFam" id="3.40.50.261:FF:000001">
    <property type="entry name" value="Succinate--CoA ligase [ADP-forming] subunit beta"/>
    <property type="match status" value="1"/>
</dbReference>
<dbReference type="GO" id="GO:0005524">
    <property type="term" value="F:ATP binding"/>
    <property type="evidence" value="ECO:0007669"/>
    <property type="project" value="UniProtKB-UniRule"/>
</dbReference>
<comment type="similarity">
    <text evidence="1 7">Belongs to the succinate/malate CoA ligase beta subunit family.</text>
</comment>
<reference evidence="10" key="1">
    <citation type="journal article" date="2020" name="mSystems">
        <title>Genome- and Community-Level Interaction Insights into Carbon Utilization and Element Cycling Functions of Hydrothermarchaeota in Hydrothermal Sediment.</title>
        <authorList>
            <person name="Zhou Z."/>
            <person name="Liu Y."/>
            <person name="Xu W."/>
            <person name="Pan J."/>
            <person name="Luo Z.H."/>
            <person name="Li M."/>
        </authorList>
    </citation>
    <scope>NUCLEOTIDE SEQUENCE [LARGE SCALE GENOMIC DNA]</scope>
    <source>
        <strain evidence="10">HyVt-102</strain>
    </source>
</reference>
<comment type="caution">
    <text evidence="7">Lacks conserved residue(s) required for the propagation of feature annotation.</text>
</comment>
<dbReference type="UniPathway" id="UPA00223">
    <property type="reaction ID" value="UER00999"/>
</dbReference>
<evidence type="ECO:0000259" key="9">
    <source>
        <dbReference type="PROSITE" id="PS50975"/>
    </source>
</evidence>
<comment type="pathway">
    <text evidence="7">Carbohydrate metabolism; tricarboxylic acid cycle; succinate from succinyl-CoA (ligase route): step 1/1.</text>
</comment>
<keyword evidence="3 7" id="KW-0436">Ligase</keyword>
<dbReference type="Gene3D" id="3.40.50.261">
    <property type="entry name" value="Succinyl-CoA synthetase domains"/>
    <property type="match status" value="1"/>
</dbReference>
<evidence type="ECO:0000256" key="2">
    <source>
        <dbReference type="ARBA" id="ARBA00022532"/>
    </source>
</evidence>
<evidence type="ECO:0000256" key="4">
    <source>
        <dbReference type="ARBA" id="ARBA00022723"/>
    </source>
</evidence>
<keyword evidence="7 8" id="KW-0067">ATP-binding</keyword>
<dbReference type="GO" id="GO:0000287">
    <property type="term" value="F:magnesium ion binding"/>
    <property type="evidence" value="ECO:0007669"/>
    <property type="project" value="UniProtKB-UniRule"/>
</dbReference>
<dbReference type="InterPro" id="IPR013650">
    <property type="entry name" value="ATP-grasp_succ-CoA_synth-type"/>
</dbReference>
<evidence type="ECO:0000256" key="1">
    <source>
        <dbReference type="ARBA" id="ARBA00009182"/>
    </source>
</evidence>
<protein>
    <recommendedName>
        <fullName evidence="7">Succinate--CoA ligase [ADP-forming] subunit beta</fullName>
        <ecNumber evidence="7">6.2.1.5</ecNumber>
    </recommendedName>
    <alternativeName>
        <fullName evidence="7">Succinyl-CoA synthetase subunit beta</fullName>
        <shortName evidence="7">SCS-beta</shortName>
    </alternativeName>
</protein>
<dbReference type="GO" id="GO:0005829">
    <property type="term" value="C:cytosol"/>
    <property type="evidence" value="ECO:0007669"/>
    <property type="project" value="TreeGrafter"/>
</dbReference>
<sequence>MKIHEYQAREIFKKYGIPVSNGDVAETPEQAYDIAKKIGMRVVVKAQVLVGGRGKAGGVKLADTPEDAKEKASEILGMEIKGLKVEKVFVAEAVNIAHEAYLGVVIDRRTKRPVVMVSPAGGVEIEEVAKETPEKIFKKVVDPAYGLLPHQARELTFNLYDDKKKVFKAADILMRLYRLFMETDASLAEINPFVVTDSGDLIAIDSKINFDDNAIFRHPDYEGMKDLTPDEKVEEEAKKKGLSFIKLEGNIGCVVNGAGLAMATMDVIKHFGGEPANFLDVGGSSNPEKVKAAMDIILRDKNVKSIWFNIFGGITRCDDIATGLVEALKGSDVDIPIIVRLTGTNEDKGREILRDSGIKLHLVETMSEGAKMAIQLAGGGEE</sequence>
<evidence type="ECO:0000313" key="10">
    <source>
        <dbReference type="EMBL" id="HDI83359.1"/>
    </source>
</evidence>
<dbReference type="EC" id="6.2.1.5" evidence="7"/>
<comment type="catalytic activity">
    <reaction evidence="7">
        <text>succinate + ATP + CoA = succinyl-CoA + ADP + phosphate</text>
        <dbReference type="Rhea" id="RHEA:17661"/>
        <dbReference type="ChEBI" id="CHEBI:30031"/>
        <dbReference type="ChEBI" id="CHEBI:30616"/>
        <dbReference type="ChEBI" id="CHEBI:43474"/>
        <dbReference type="ChEBI" id="CHEBI:57287"/>
        <dbReference type="ChEBI" id="CHEBI:57292"/>
        <dbReference type="ChEBI" id="CHEBI:456216"/>
        <dbReference type="EC" id="6.2.1.5"/>
    </reaction>
</comment>
<dbReference type="InterPro" id="IPR013815">
    <property type="entry name" value="ATP_grasp_subdomain_1"/>
</dbReference>
<feature type="binding site" evidence="7">
    <location>
        <position position="205"/>
    </location>
    <ligand>
        <name>Mg(2+)</name>
        <dbReference type="ChEBI" id="CHEBI:18420"/>
    </ligand>
</feature>
<feature type="binding site" evidence="7">
    <location>
        <begin position="313"/>
        <end position="315"/>
    </location>
    <ligand>
        <name>substrate</name>
        <note>ligand shared with subunit alpha</note>
    </ligand>
</feature>
<dbReference type="FunFam" id="3.30.470.20:FF:000002">
    <property type="entry name" value="Succinate--CoA ligase [ADP-forming] subunit beta"/>
    <property type="match status" value="1"/>
</dbReference>
<dbReference type="Gene3D" id="3.30.1490.20">
    <property type="entry name" value="ATP-grasp fold, A domain"/>
    <property type="match status" value="1"/>
</dbReference>
<comment type="cofactor">
    <cofactor evidence="7">
        <name>Mg(2+)</name>
        <dbReference type="ChEBI" id="CHEBI:18420"/>
    </cofactor>
    <text evidence="7">Binds 1 Mg(2+) ion per subunit.</text>
</comment>
<dbReference type="InterPro" id="IPR005809">
    <property type="entry name" value="Succ_CoA_ligase-like_bsu"/>
</dbReference>
<dbReference type="PANTHER" id="PTHR11815">
    <property type="entry name" value="SUCCINYL-COA SYNTHETASE BETA CHAIN"/>
    <property type="match status" value="1"/>
</dbReference>
<evidence type="ECO:0000256" key="3">
    <source>
        <dbReference type="ARBA" id="ARBA00022598"/>
    </source>
</evidence>
<dbReference type="SUPFAM" id="SSF56059">
    <property type="entry name" value="Glutathione synthetase ATP-binding domain-like"/>
    <property type="match status" value="1"/>
</dbReference>
<accession>A0A7C0ZDY4</accession>
<dbReference type="SUPFAM" id="SSF52210">
    <property type="entry name" value="Succinyl-CoA synthetase domains"/>
    <property type="match status" value="1"/>
</dbReference>
<keyword evidence="4 7" id="KW-0479">Metal-binding</keyword>
<comment type="catalytic activity">
    <reaction evidence="7">
        <text>GTP + succinate + CoA = succinyl-CoA + GDP + phosphate</text>
        <dbReference type="Rhea" id="RHEA:22120"/>
        <dbReference type="ChEBI" id="CHEBI:30031"/>
        <dbReference type="ChEBI" id="CHEBI:37565"/>
        <dbReference type="ChEBI" id="CHEBI:43474"/>
        <dbReference type="ChEBI" id="CHEBI:57287"/>
        <dbReference type="ChEBI" id="CHEBI:57292"/>
        <dbReference type="ChEBI" id="CHEBI:58189"/>
    </reaction>
</comment>
<dbReference type="HAMAP" id="MF_00558">
    <property type="entry name" value="Succ_CoA_beta"/>
    <property type="match status" value="1"/>
</dbReference>
<dbReference type="PANTHER" id="PTHR11815:SF10">
    <property type="entry name" value="SUCCINATE--COA LIGASE [GDP-FORMING] SUBUNIT BETA, MITOCHONDRIAL"/>
    <property type="match status" value="1"/>
</dbReference>
<dbReference type="FunFam" id="3.30.1490.20:FF:000014">
    <property type="entry name" value="Succinate--CoA ligase [ADP-forming] subunit beta"/>
    <property type="match status" value="1"/>
</dbReference>
<dbReference type="GO" id="GO:0006099">
    <property type="term" value="P:tricarboxylic acid cycle"/>
    <property type="evidence" value="ECO:0007669"/>
    <property type="project" value="UniProtKB-UniRule"/>
</dbReference>
<evidence type="ECO:0000256" key="5">
    <source>
        <dbReference type="ARBA" id="ARBA00022741"/>
    </source>
</evidence>
<dbReference type="NCBIfam" id="NF001913">
    <property type="entry name" value="PRK00696.1"/>
    <property type="match status" value="1"/>
</dbReference>
<dbReference type="AlphaFoldDB" id="A0A7C0ZDY4"/>
<feature type="binding site" evidence="7">
    <location>
        <position position="45"/>
    </location>
    <ligand>
        <name>ATP</name>
        <dbReference type="ChEBI" id="CHEBI:30616"/>
    </ligand>
</feature>
<proteinExistence type="inferred from homology"/>
<feature type="binding site" evidence="7">
    <location>
        <position position="99"/>
    </location>
    <ligand>
        <name>ATP</name>
        <dbReference type="ChEBI" id="CHEBI:30616"/>
    </ligand>
</feature>